<dbReference type="InterPro" id="IPR039448">
    <property type="entry name" value="Beta_helix"/>
</dbReference>
<evidence type="ECO:0000256" key="7">
    <source>
        <dbReference type="ARBA" id="ARBA00023237"/>
    </source>
</evidence>
<dbReference type="InterPro" id="IPR011050">
    <property type="entry name" value="Pectin_lyase_fold/virulence"/>
</dbReference>
<organism evidence="9">
    <name type="scientific">marine sediment metagenome</name>
    <dbReference type="NCBI Taxonomy" id="412755"/>
    <lineage>
        <taxon>unclassified sequences</taxon>
        <taxon>metagenomes</taxon>
        <taxon>ecological metagenomes</taxon>
    </lineage>
</organism>
<feature type="domain" description="Dockerin" evidence="8">
    <location>
        <begin position="316"/>
        <end position="384"/>
    </location>
</feature>
<dbReference type="Gene3D" id="1.10.1330.10">
    <property type="entry name" value="Dockerin domain"/>
    <property type="match status" value="1"/>
</dbReference>
<dbReference type="GO" id="GO:0005576">
    <property type="term" value="C:extracellular region"/>
    <property type="evidence" value="ECO:0007669"/>
    <property type="project" value="UniProtKB-SubCell"/>
</dbReference>
<keyword evidence="7" id="KW-0998">Cell outer membrane</keyword>
<dbReference type="Pfam" id="PF00404">
    <property type="entry name" value="Dockerin_1"/>
    <property type="match status" value="1"/>
</dbReference>
<evidence type="ECO:0000256" key="4">
    <source>
        <dbReference type="ARBA" id="ARBA00022525"/>
    </source>
</evidence>
<gene>
    <name evidence="9" type="ORF">LCGC14_2152270</name>
</gene>
<feature type="non-terminal residue" evidence="9">
    <location>
        <position position="1"/>
    </location>
</feature>
<dbReference type="PANTHER" id="PTHR11319:SF35">
    <property type="entry name" value="OUTER MEMBRANE PROTEIN PMPC-RELATED"/>
    <property type="match status" value="1"/>
</dbReference>
<evidence type="ECO:0000259" key="8">
    <source>
        <dbReference type="PROSITE" id="PS51766"/>
    </source>
</evidence>
<dbReference type="SUPFAM" id="SSF63446">
    <property type="entry name" value="Type I dockerin domain"/>
    <property type="match status" value="1"/>
</dbReference>
<reference evidence="9" key="1">
    <citation type="journal article" date="2015" name="Nature">
        <title>Complex archaea that bridge the gap between prokaryotes and eukaryotes.</title>
        <authorList>
            <person name="Spang A."/>
            <person name="Saw J.H."/>
            <person name="Jorgensen S.L."/>
            <person name="Zaremba-Niedzwiedzka K."/>
            <person name="Martijn J."/>
            <person name="Lind A.E."/>
            <person name="van Eijk R."/>
            <person name="Schleper C."/>
            <person name="Guy L."/>
            <person name="Ettema T.J."/>
        </authorList>
    </citation>
    <scope>NUCLEOTIDE SEQUENCE</scope>
</reference>
<dbReference type="GO" id="GO:0000272">
    <property type="term" value="P:polysaccharide catabolic process"/>
    <property type="evidence" value="ECO:0007669"/>
    <property type="project" value="InterPro"/>
</dbReference>
<dbReference type="Pfam" id="PF13229">
    <property type="entry name" value="Beta_helix"/>
    <property type="match status" value="1"/>
</dbReference>
<accession>A0A0F9DVC3</accession>
<dbReference type="SUPFAM" id="SSF51126">
    <property type="entry name" value="Pectin lyase-like"/>
    <property type="match status" value="1"/>
</dbReference>
<name>A0A0F9DVC3_9ZZZZ</name>
<comment type="caution">
    <text evidence="9">The sequence shown here is derived from an EMBL/GenBank/DDBJ whole genome shotgun (WGS) entry which is preliminary data.</text>
</comment>
<dbReference type="InterPro" id="IPR002105">
    <property type="entry name" value="Dockerin_1_rpt"/>
</dbReference>
<proteinExistence type="predicted"/>
<keyword evidence="5" id="KW-0732">Signal</keyword>
<comment type="subcellular location">
    <subcellularLocation>
        <location evidence="1">Cell envelope</location>
    </subcellularLocation>
    <subcellularLocation>
        <location evidence="2">Cell outer membrane</location>
    </subcellularLocation>
    <subcellularLocation>
        <location evidence="3">Secreted</location>
    </subcellularLocation>
</comment>
<evidence type="ECO:0000313" key="9">
    <source>
        <dbReference type="EMBL" id="KKL65709.1"/>
    </source>
</evidence>
<dbReference type="Pfam" id="PF02415">
    <property type="entry name" value="Chlam_PMP"/>
    <property type="match status" value="1"/>
</dbReference>
<dbReference type="AlphaFoldDB" id="A0A0F9DVC3"/>
<protein>
    <recommendedName>
        <fullName evidence="8">Dockerin domain-containing protein</fullName>
    </recommendedName>
</protein>
<dbReference type="InterPro" id="IPR036439">
    <property type="entry name" value="Dockerin_dom_sf"/>
</dbReference>
<evidence type="ECO:0000256" key="6">
    <source>
        <dbReference type="ARBA" id="ARBA00023136"/>
    </source>
</evidence>
<dbReference type="PANTHER" id="PTHR11319">
    <property type="entry name" value="G PROTEIN-COUPLED RECEPTOR-RELATED"/>
    <property type="match status" value="1"/>
</dbReference>
<dbReference type="GO" id="GO:0009279">
    <property type="term" value="C:cell outer membrane"/>
    <property type="evidence" value="ECO:0007669"/>
    <property type="project" value="UniProtKB-SubCell"/>
</dbReference>
<dbReference type="InterPro" id="IPR016134">
    <property type="entry name" value="Dockerin_dom"/>
</dbReference>
<evidence type="ECO:0000256" key="1">
    <source>
        <dbReference type="ARBA" id="ARBA00004196"/>
    </source>
</evidence>
<evidence type="ECO:0000256" key="5">
    <source>
        <dbReference type="ARBA" id="ARBA00022729"/>
    </source>
</evidence>
<dbReference type="EMBL" id="LAZR01027446">
    <property type="protein sequence ID" value="KKL65709.1"/>
    <property type="molecule type" value="Genomic_DNA"/>
</dbReference>
<feature type="non-terminal residue" evidence="9">
    <location>
        <position position="649"/>
    </location>
</feature>
<evidence type="ECO:0000256" key="2">
    <source>
        <dbReference type="ARBA" id="ARBA00004442"/>
    </source>
</evidence>
<dbReference type="PROSITE" id="PS51766">
    <property type="entry name" value="DOCKERIN"/>
    <property type="match status" value="1"/>
</dbReference>
<keyword evidence="4" id="KW-0964">Secreted</keyword>
<dbReference type="CDD" id="cd14256">
    <property type="entry name" value="Dockerin_I"/>
    <property type="match status" value="1"/>
</dbReference>
<dbReference type="InterPro" id="IPR003368">
    <property type="entry name" value="POMP_repeat"/>
</dbReference>
<evidence type="ECO:0000256" key="3">
    <source>
        <dbReference type="ARBA" id="ARBA00004613"/>
    </source>
</evidence>
<dbReference type="GO" id="GO:0004553">
    <property type="term" value="F:hydrolase activity, hydrolyzing O-glycosyl compounds"/>
    <property type="evidence" value="ECO:0007669"/>
    <property type="project" value="InterPro"/>
</dbReference>
<sequence length="649" mass="69679">HGGGVCAEDTAVVTFTDCIFSENQASAGGAIHWGNANLRISDSDFTFNSAYHGGGLFGIDGLATIIGCTFSNNEADTNDPNVVILGDGGALHLWATEADIIDCDFSGNKAEASGGGVYFGGENVSSLKNCLFTNNTAGRDGGGVSANIFSQLAISNCTIADNIAAGTEFPTAYGGGLYCSDGGNTDIINSILWGNSANLGPQIAIDPCSAAVNVTYSDVMGGAVAVYGNSALVWDDVNNLTGTVSDPDSEPSFVSGDMGIYYLSQPAADPNQTTLSPCVDAGSDDANFLDMYRHTTRTDLVIDTGSVDLGYHYVLTTDLAGDFNFDGVVDELDWAILQDYWLNTGCAFPYWCNGTDLNQDGMVNNADYAIFADNYKETETEAPTPNPMTWEIAPTSVGENSIGMIATTATDNSGTSIEYKFERVYPDYYPRIWDPCSTYTDTGLATGVKYGYKVKARDTSVNQNETDWSFIGYAITGEGGVGPGPEDHTPPTGLRWEPEPYATSPNSIAMGAYHEDPSGVQYYFEEYYFSGLNSGWQDSPTWEPIWLTPNMMYTFRVKARDKSLWHNETAWSITASETTPEEGVVEDTEAPVTPIGPYHPYTGAPDYPVYYPYKSAFAVLPQQQLLSDGYHHVMTAATATDATGPVLYK</sequence>
<keyword evidence="6" id="KW-0472">Membrane</keyword>